<protein>
    <submittedName>
        <fullName evidence="1">Uncharacterized protein</fullName>
    </submittedName>
</protein>
<gene>
    <name evidence="1" type="ORF">MRM63_15450</name>
</gene>
<dbReference type="EMBL" id="CP095351">
    <property type="protein sequence ID" value="XAG86504.1"/>
    <property type="molecule type" value="Genomic_DNA"/>
</dbReference>
<organism evidence="1">
    <name type="scientific">bacterium 19MO03SA05</name>
    <dbReference type="NCBI Taxonomy" id="2920620"/>
    <lineage>
        <taxon>Bacteria</taxon>
    </lineage>
</organism>
<accession>A0AAU6VME9</accession>
<sequence>MAKRVNPLIAYIMAHLCAKCTQEQAEAWADEHCGDWRNTPTPRVKRIEITSDEKEWEE</sequence>
<dbReference type="AlphaFoldDB" id="A0AAU6VME9"/>
<evidence type="ECO:0000313" key="1">
    <source>
        <dbReference type="EMBL" id="XAG86504.1"/>
    </source>
</evidence>
<proteinExistence type="predicted"/>
<name>A0AAU6VME9_UNCXX</name>
<reference evidence="1" key="1">
    <citation type="submission" date="2022-03" db="EMBL/GenBank/DDBJ databases">
        <title>Sea Food Isolates.</title>
        <authorList>
            <person name="Li c."/>
        </authorList>
    </citation>
    <scope>NUCLEOTIDE SEQUENCE</scope>
    <source>
        <strain evidence="1">19MO03SA05</strain>
    </source>
</reference>